<reference evidence="3 4" key="1">
    <citation type="journal article" date="2023" name="IMA Fungus">
        <title>Comparative genomic study of the Penicillium genus elucidates a diverse pangenome and 15 lateral gene transfer events.</title>
        <authorList>
            <person name="Petersen C."/>
            <person name="Sorensen T."/>
            <person name="Nielsen M.R."/>
            <person name="Sondergaard T.E."/>
            <person name="Sorensen J.L."/>
            <person name="Fitzpatrick D.A."/>
            <person name="Frisvad J.C."/>
            <person name="Nielsen K.L."/>
        </authorList>
    </citation>
    <scope>NUCLEOTIDE SEQUENCE [LARGE SCALE GENOMIC DNA]</scope>
    <source>
        <strain evidence="3 4">IBT 3361</strain>
    </source>
</reference>
<dbReference type="EMBL" id="JAPVEB010000001">
    <property type="protein sequence ID" value="KAJ5283291.1"/>
    <property type="molecule type" value="Genomic_DNA"/>
</dbReference>
<accession>A0ABQ8WYX1</accession>
<feature type="compositionally biased region" description="Basic and acidic residues" evidence="1">
    <location>
        <begin position="109"/>
        <end position="119"/>
    </location>
</feature>
<protein>
    <recommendedName>
        <fullName evidence="2">Subtelomeric hrmA-associated cluster protein AFUB-079030/YDR124W-like helical bundle domain-containing protein</fullName>
    </recommendedName>
</protein>
<evidence type="ECO:0000256" key="1">
    <source>
        <dbReference type="SAM" id="MobiDB-lite"/>
    </source>
</evidence>
<feature type="domain" description="Subtelomeric hrmA-associated cluster protein AFUB-079030/YDR124W-like helical bundle" evidence="2">
    <location>
        <begin position="132"/>
        <end position="268"/>
    </location>
</feature>
<feature type="region of interest" description="Disordered" evidence="1">
    <location>
        <begin position="96"/>
        <end position="121"/>
    </location>
</feature>
<dbReference type="PANTHER" id="PTHR36102:SF5">
    <property type="entry name" value="YDR124W-LIKE HELICAL BUNDLE DOMAIN-CONTAINING PROTEIN"/>
    <property type="match status" value="1"/>
</dbReference>
<dbReference type="PANTHER" id="PTHR36102">
    <property type="entry name" value="CHROMOSOME 10, WHOLE GENOME SHOTGUN SEQUENCE"/>
    <property type="match status" value="1"/>
</dbReference>
<name>A0ABQ8WYX1_PENCH</name>
<feature type="compositionally biased region" description="Polar residues" evidence="1">
    <location>
        <begin position="324"/>
        <end position="333"/>
    </location>
</feature>
<evidence type="ECO:0000313" key="3">
    <source>
        <dbReference type="EMBL" id="KAJ5283291.1"/>
    </source>
</evidence>
<comment type="caution">
    <text evidence="3">The sequence shown here is derived from an EMBL/GenBank/DDBJ whole genome shotgun (WGS) entry which is preliminary data.</text>
</comment>
<evidence type="ECO:0000313" key="4">
    <source>
        <dbReference type="Proteomes" id="UP001220256"/>
    </source>
</evidence>
<keyword evidence="4" id="KW-1185">Reference proteome</keyword>
<feature type="region of interest" description="Disordered" evidence="1">
    <location>
        <begin position="308"/>
        <end position="353"/>
    </location>
</feature>
<sequence>MKRSSSALLKLQGLQDAPVLLSLSEMPISHPSFTIPCAHYAMIYIDHEGNLKVQESRSVQERGPSVFTPEVQQNFLQILGESIGCHQSIQATHRPLECPKSNGSMMSPSDRHSAEHDSDTQDFSGSANMIFRIGDTQNVMAYYKRAFGEFQQLNCRTIAKAFICAIEPHKQSKYPYNGKAPIGSASGIERNPEATKPKWWPSGVNHKEPDHMRKEDVYRVQLLVHILCRLGSYGITADKLEEVAKATRLKFQGQSRAEIIFEILWVRKIEERFERGQSDINVIVDVKNLTCVVGKDKSADADSTLIGEAKHPEQGQMAPEPVEQESTPLTTPTEDLPSATICSLPGSLSDPTM</sequence>
<gene>
    <name evidence="3" type="ORF">N7505_001271</name>
</gene>
<evidence type="ECO:0000259" key="2">
    <source>
        <dbReference type="Pfam" id="PF11001"/>
    </source>
</evidence>
<proteinExistence type="predicted"/>
<dbReference type="InterPro" id="IPR047092">
    <property type="entry name" value="AFUB_07903/YDR124W-like_hel"/>
</dbReference>
<organism evidence="3 4">
    <name type="scientific">Penicillium chrysogenum</name>
    <name type="common">Penicillium notatum</name>
    <dbReference type="NCBI Taxonomy" id="5076"/>
    <lineage>
        <taxon>Eukaryota</taxon>
        <taxon>Fungi</taxon>
        <taxon>Dikarya</taxon>
        <taxon>Ascomycota</taxon>
        <taxon>Pezizomycotina</taxon>
        <taxon>Eurotiomycetes</taxon>
        <taxon>Eurotiomycetidae</taxon>
        <taxon>Eurotiales</taxon>
        <taxon>Aspergillaceae</taxon>
        <taxon>Penicillium</taxon>
        <taxon>Penicillium chrysogenum species complex</taxon>
    </lineage>
</organism>
<dbReference type="InterPro" id="IPR021264">
    <property type="entry name" value="AFUB_079030/YDR124W-like"/>
</dbReference>
<dbReference type="Proteomes" id="UP001220256">
    <property type="component" value="Unassembled WGS sequence"/>
</dbReference>
<dbReference type="Pfam" id="PF11001">
    <property type="entry name" value="AFUB_07903_YDR124W_hel"/>
    <property type="match status" value="1"/>
</dbReference>